<accession>A0A928VMJ3</accession>
<protein>
    <submittedName>
        <fullName evidence="1">Uncharacterized protein</fullName>
    </submittedName>
</protein>
<comment type="caution">
    <text evidence="1">The sequence shown here is derived from an EMBL/GenBank/DDBJ whole genome shotgun (WGS) entry which is preliminary data.</text>
</comment>
<keyword evidence="2" id="KW-1185">Reference proteome</keyword>
<name>A0A928VMJ3_9CYAN</name>
<dbReference type="PANTHER" id="PTHR43405:SF1">
    <property type="entry name" value="GLYCOSYL HYDROLASE DIGH"/>
    <property type="match status" value="1"/>
</dbReference>
<organism evidence="1 2">
    <name type="scientific">Romeriopsis navalis LEGE 11480</name>
    <dbReference type="NCBI Taxonomy" id="2777977"/>
    <lineage>
        <taxon>Bacteria</taxon>
        <taxon>Bacillati</taxon>
        <taxon>Cyanobacteriota</taxon>
        <taxon>Cyanophyceae</taxon>
        <taxon>Leptolyngbyales</taxon>
        <taxon>Leptolyngbyaceae</taxon>
        <taxon>Romeriopsis</taxon>
        <taxon>Romeriopsis navalis</taxon>
    </lineage>
</organism>
<evidence type="ECO:0000313" key="2">
    <source>
        <dbReference type="Proteomes" id="UP000625316"/>
    </source>
</evidence>
<sequence>MSIKLGFGRVDFMGLGFWHGDRISGTAKQPGTQQRQLTYLKHIGAISGSLLIASSSISTMAVAPAQAQFAPYCQQTLEAITEKENLRQAMRKGNRKAEKKYRNLVTDHARHLTACRKQNAFRTQGIWLRLYECDVRPGRIEETLDRIVERGYNEIFVETFYNGMVLLPKADNPTEWQSVLQSRGLEKRDLLAEVIKKGRERGLK</sequence>
<proteinExistence type="predicted"/>
<dbReference type="EMBL" id="JADEXQ010000052">
    <property type="protein sequence ID" value="MBE9031065.1"/>
    <property type="molecule type" value="Genomic_DNA"/>
</dbReference>
<reference evidence="1" key="1">
    <citation type="submission" date="2020-10" db="EMBL/GenBank/DDBJ databases">
        <authorList>
            <person name="Castelo-Branco R."/>
            <person name="Eusebio N."/>
            <person name="Adriana R."/>
            <person name="Vieira A."/>
            <person name="Brugerolle De Fraissinette N."/>
            <person name="Rezende De Castro R."/>
            <person name="Schneider M.P."/>
            <person name="Vasconcelos V."/>
            <person name="Leao P.N."/>
        </authorList>
    </citation>
    <scope>NUCLEOTIDE SEQUENCE</scope>
    <source>
        <strain evidence="1">LEGE 11480</strain>
    </source>
</reference>
<evidence type="ECO:0000313" key="1">
    <source>
        <dbReference type="EMBL" id="MBE9031065.1"/>
    </source>
</evidence>
<dbReference type="InterPro" id="IPR052177">
    <property type="entry name" value="Divisome_Glycosyl_Hydrolase"/>
</dbReference>
<dbReference type="PANTHER" id="PTHR43405">
    <property type="entry name" value="GLYCOSYL HYDROLASE DIGH"/>
    <property type="match status" value="1"/>
</dbReference>
<gene>
    <name evidence="1" type="ORF">IQ266_15125</name>
</gene>
<dbReference type="Proteomes" id="UP000625316">
    <property type="component" value="Unassembled WGS sequence"/>
</dbReference>
<feature type="non-terminal residue" evidence="1">
    <location>
        <position position="204"/>
    </location>
</feature>
<dbReference type="AlphaFoldDB" id="A0A928VMJ3"/>